<dbReference type="Pfam" id="PF10545">
    <property type="entry name" value="MADF_DNA_bdg"/>
    <property type="match status" value="1"/>
</dbReference>
<name>A0A6G0VPR0_APHCR</name>
<evidence type="ECO:0000313" key="3">
    <source>
        <dbReference type="Proteomes" id="UP000478052"/>
    </source>
</evidence>
<accession>A0A6G0VPR0</accession>
<gene>
    <name evidence="2" type="ORF">FWK35_00028302</name>
</gene>
<dbReference type="InterPro" id="IPR039353">
    <property type="entry name" value="TF_Adf1"/>
</dbReference>
<comment type="caution">
    <text evidence="2">The sequence shown here is derived from an EMBL/GenBank/DDBJ whole genome shotgun (WGS) entry which is preliminary data.</text>
</comment>
<dbReference type="PANTHER" id="PTHR12243">
    <property type="entry name" value="MADF DOMAIN TRANSCRIPTION FACTOR"/>
    <property type="match status" value="1"/>
</dbReference>
<organism evidence="2 3">
    <name type="scientific">Aphis craccivora</name>
    <name type="common">Cowpea aphid</name>
    <dbReference type="NCBI Taxonomy" id="307492"/>
    <lineage>
        <taxon>Eukaryota</taxon>
        <taxon>Metazoa</taxon>
        <taxon>Ecdysozoa</taxon>
        <taxon>Arthropoda</taxon>
        <taxon>Hexapoda</taxon>
        <taxon>Insecta</taxon>
        <taxon>Pterygota</taxon>
        <taxon>Neoptera</taxon>
        <taxon>Paraneoptera</taxon>
        <taxon>Hemiptera</taxon>
        <taxon>Sternorrhyncha</taxon>
        <taxon>Aphidomorpha</taxon>
        <taxon>Aphidoidea</taxon>
        <taxon>Aphididae</taxon>
        <taxon>Aphidini</taxon>
        <taxon>Aphis</taxon>
        <taxon>Aphis</taxon>
    </lineage>
</organism>
<reference evidence="2 3" key="1">
    <citation type="submission" date="2019-08" db="EMBL/GenBank/DDBJ databases">
        <title>Whole genome of Aphis craccivora.</title>
        <authorList>
            <person name="Voronova N.V."/>
            <person name="Shulinski R.S."/>
            <person name="Bandarenka Y.V."/>
            <person name="Zhorov D.G."/>
            <person name="Warner D."/>
        </authorList>
    </citation>
    <scope>NUCLEOTIDE SEQUENCE [LARGE SCALE GENOMIC DNA]</scope>
    <source>
        <strain evidence="2">180601</strain>
        <tissue evidence="2">Whole Body</tissue>
    </source>
</reference>
<dbReference type="OrthoDB" id="6081971at2759"/>
<sequence>MVWCEAVKHKWKNLRDSYIKYIKFLKGSTGSAKKYQNWPWAAHLEFLKDTIVPRATTSNVSQTHEISHVDETCEQDETIDNEFIDTSPSQMRPPTKTPKRKEVTGDVAAVITYLENKKKSKTDTKPDHIDNLFLSYAHTFKTFSPRTQAILKMEMSQLFGRAELNEVDALNRSSPVFSTTSSWSDSNSNVADNFTGNTIQPLKYSNLELSTDTPISSPVGSYQVSQSTRDIYENAAIFIDTQPNNTQRQ</sequence>
<dbReference type="PANTHER" id="PTHR12243:SF67">
    <property type="entry name" value="COREPRESSOR OF PANGOLIN, ISOFORM A-RELATED"/>
    <property type="match status" value="1"/>
</dbReference>
<keyword evidence="3" id="KW-1185">Reference proteome</keyword>
<dbReference type="AlphaFoldDB" id="A0A6G0VPR0"/>
<feature type="domain" description="MADF" evidence="1">
    <location>
        <begin position="5"/>
        <end position="47"/>
    </location>
</feature>
<dbReference type="Proteomes" id="UP000478052">
    <property type="component" value="Unassembled WGS sequence"/>
</dbReference>
<evidence type="ECO:0000259" key="1">
    <source>
        <dbReference type="Pfam" id="PF10545"/>
    </source>
</evidence>
<proteinExistence type="predicted"/>
<evidence type="ECO:0000313" key="2">
    <source>
        <dbReference type="EMBL" id="KAF0704676.1"/>
    </source>
</evidence>
<dbReference type="InterPro" id="IPR006578">
    <property type="entry name" value="MADF-dom"/>
</dbReference>
<protein>
    <submittedName>
        <fullName evidence="2">Transcription factor Adf-1-like</fullName>
    </submittedName>
</protein>
<dbReference type="EMBL" id="VUJU01013495">
    <property type="protein sequence ID" value="KAF0704676.1"/>
    <property type="molecule type" value="Genomic_DNA"/>
</dbReference>